<reference evidence="3 4" key="1">
    <citation type="journal article" date="2016" name="Nat. Commun.">
        <title>Thousands of microbial genomes shed light on interconnected biogeochemical processes in an aquifer system.</title>
        <authorList>
            <person name="Anantharaman K."/>
            <person name="Brown C.T."/>
            <person name="Hug L.A."/>
            <person name="Sharon I."/>
            <person name="Castelle C.J."/>
            <person name="Probst A.J."/>
            <person name="Thomas B.C."/>
            <person name="Singh A."/>
            <person name="Wilkins M.J."/>
            <person name="Karaoz U."/>
            <person name="Brodie E.L."/>
            <person name="Williams K.H."/>
            <person name="Hubbard S.S."/>
            <person name="Banfield J.F."/>
        </authorList>
    </citation>
    <scope>NUCLEOTIDE SEQUENCE [LARGE SCALE GENOMIC DNA]</scope>
</reference>
<dbReference type="Gene3D" id="3.40.50.2000">
    <property type="entry name" value="Glycogen Phosphorylase B"/>
    <property type="match status" value="2"/>
</dbReference>
<dbReference type="Pfam" id="PF13579">
    <property type="entry name" value="Glyco_trans_4_4"/>
    <property type="match status" value="1"/>
</dbReference>
<dbReference type="InterPro" id="IPR028098">
    <property type="entry name" value="Glyco_trans_4-like_N"/>
</dbReference>
<dbReference type="Pfam" id="PF00534">
    <property type="entry name" value="Glycos_transf_1"/>
    <property type="match status" value="1"/>
</dbReference>
<dbReference type="PANTHER" id="PTHR45947:SF3">
    <property type="entry name" value="SULFOQUINOVOSYL TRANSFERASE SQD2"/>
    <property type="match status" value="1"/>
</dbReference>
<dbReference type="CDD" id="cd03794">
    <property type="entry name" value="GT4_WbuB-like"/>
    <property type="match status" value="1"/>
</dbReference>
<evidence type="ECO:0000313" key="3">
    <source>
        <dbReference type="EMBL" id="OGC27845.1"/>
    </source>
</evidence>
<feature type="domain" description="Glycosyltransferase subfamily 4-like N-terminal" evidence="2">
    <location>
        <begin position="23"/>
        <end position="198"/>
    </location>
</feature>
<dbReference type="GO" id="GO:0016758">
    <property type="term" value="F:hexosyltransferase activity"/>
    <property type="evidence" value="ECO:0007669"/>
    <property type="project" value="TreeGrafter"/>
</dbReference>
<dbReference type="PANTHER" id="PTHR45947">
    <property type="entry name" value="SULFOQUINOVOSYL TRANSFERASE SQD2"/>
    <property type="match status" value="1"/>
</dbReference>
<protein>
    <recommendedName>
        <fullName evidence="5">Glycosyltransferase WbuB</fullName>
    </recommendedName>
</protein>
<evidence type="ECO:0000259" key="2">
    <source>
        <dbReference type="Pfam" id="PF13579"/>
    </source>
</evidence>
<organism evidence="3 4">
    <name type="scientific">candidate division WOR-1 bacterium RIFOXYC12_FULL_54_18</name>
    <dbReference type="NCBI Taxonomy" id="1802584"/>
    <lineage>
        <taxon>Bacteria</taxon>
        <taxon>Bacillati</taxon>
        <taxon>Saganbacteria</taxon>
    </lineage>
</organism>
<sequence>MRILILSEAFPPETKSASTLFFELAESLVKRGHEVSVITRMPRYNVADGTDLSGIPAREKLSGVEVRRLRTPPLARTIPLIRGFEHFILGWIFFWGGLFSGRPDIILVYSPPLPLGVTGFWLGKIKRAPVVVNIQDLYPQTVIDLGLLKNKLLIDVSRRMEKFIYRKSDAITVHSSGNQEYVRSHGASGNLVEVVHNWVDIDEIKPSPRDNDFSRKHGLKEKFVISFAGVMGFAQGLEVVVGAAEILKGEKNIQFVLVGDGVKKGELEALAREKKLENVLFVPTQPLKIYPQILHASDLCLVTLRKDLATPVVPGKMLSIMAAGKPVVASMPLQGDAPKILAEFNCGLAARPDDPADLAAVIRKLYNDSSLRETMGKNGRHGAETAFSRENCVTIYEKIFNDALSRRK</sequence>
<evidence type="ECO:0000259" key="1">
    <source>
        <dbReference type="Pfam" id="PF00534"/>
    </source>
</evidence>
<accession>A0A1F4T4W1</accession>
<dbReference type="SUPFAM" id="SSF53756">
    <property type="entry name" value="UDP-Glycosyltransferase/glycogen phosphorylase"/>
    <property type="match status" value="1"/>
</dbReference>
<gene>
    <name evidence="3" type="ORF">A3K49_02420</name>
</gene>
<evidence type="ECO:0008006" key="5">
    <source>
        <dbReference type="Google" id="ProtNLM"/>
    </source>
</evidence>
<evidence type="ECO:0000313" key="4">
    <source>
        <dbReference type="Proteomes" id="UP000178602"/>
    </source>
</evidence>
<dbReference type="InterPro" id="IPR001296">
    <property type="entry name" value="Glyco_trans_1"/>
</dbReference>
<dbReference type="Proteomes" id="UP000178602">
    <property type="component" value="Unassembled WGS sequence"/>
</dbReference>
<comment type="caution">
    <text evidence="3">The sequence shown here is derived from an EMBL/GenBank/DDBJ whole genome shotgun (WGS) entry which is preliminary data.</text>
</comment>
<name>A0A1F4T4W1_UNCSA</name>
<dbReference type="EMBL" id="MEUG01000001">
    <property type="protein sequence ID" value="OGC27845.1"/>
    <property type="molecule type" value="Genomic_DNA"/>
</dbReference>
<feature type="domain" description="Glycosyl transferase family 1" evidence="1">
    <location>
        <begin position="213"/>
        <end position="381"/>
    </location>
</feature>
<proteinExistence type="predicted"/>
<dbReference type="AlphaFoldDB" id="A0A1F4T4W1"/>
<dbReference type="InterPro" id="IPR050194">
    <property type="entry name" value="Glycosyltransferase_grp1"/>
</dbReference>